<keyword evidence="1" id="KW-1133">Transmembrane helix</keyword>
<dbReference type="STRING" id="767434.Fraau_3191"/>
<protein>
    <submittedName>
        <fullName evidence="2">Uncharacterized protein</fullName>
    </submittedName>
</protein>
<evidence type="ECO:0000313" key="3">
    <source>
        <dbReference type="Proteomes" id="UP000005234"/>
    </source>
</evidence>
<gene>
    <name evidence="2" type="ordered locus">Fraau_3191</name>
</gene>
<dbReference type="RefSeq" id="WP_014404516.1">
    <property type="nucleotide sequence ID" value="NC_017033.1"/>
</dbReference>
<name>H8L1A6_FRAAD</name>
<proteinExistence type="predicted"/>
<organism evidence="2 3">
    <name type="scientific">Frateuria aurantia (strain ATCC 33424 / DSM 6220 / KCTC 2777 / LMG 1558 / NBRC 3245 / NCIMB 13370)</name>
    <name type="common">Acetobacter aurantius</name>
    <dbReference type="NCBI Taxonomy" id="767434"/>
    <lineage>
        <taxon>Bacteria</taxon>
        <taxon>Pseudomonadati</taxon>
        <taxon>Pseudomonadota</taxon>
        <taxon>Gammaproteobacteria</taxon>
        <taxon>Lysobacterales</taxon>
        <taxon>Rhodanobacteraceae</taxon>
        <taxon>Frateuria</taxon>
    </lineage>
</organism>
<dbReference type="Proteomes" id="UP000005234">
    <property type="component" value="Chromosome"/>
</dbReference>
<accession>H8L1A6</accession>
<dbReference type="EMBL" id="CP003350">
    <property type="protein sequence ID" value="AFC87514.1"/>
    <property type="molecule type" value="Genomic_DNA"/>
</dbReference>
<feature type="transmembrane region" description="Helical" evidence="1">
    <location>
        <begin position="27"/>
        <end position="47"/>
    </location>
</feature>
<sequence>MISLPVQIDALDALPLRQALSMSMSTGLFALTTTAITSITTGVRVAARV</sequence>
<dbReference type="AlphaFoldDB" id="H8L1A6"/>
<reference evidence="2" key="1">
    <citation type="submission" date="2012-02" db="EMBL/GenBank/DDBJ databases">
        <title>The complete genome of Frateuria aurantia DSM 6220.</title>
        <authorList>
            <consortium name="US DOE Joint Genome Institute (JGI-PGF)"/>
            <person name="Lucas S."/>
            <person name="Copeland A."/>
            <person name="Lapidus A."/>
            <person name="Glavina del Rio T."/>
            <person name="Dalin E."/>
            <person name="Tice H."/>
            <person name="Bruce D."/>
            <person name="Goodwin L."/>
            <person name="Pitluck S."/>
            <person name="Peters L."/>
            <person name="Ovchinnikova G."/>
            <person name="Teshima H."/>
            <person name="Kyrpides N."/>
            <person name="Mavromatis K."/>
            <person name="Ivanova N."/>
            <person name="Brettin T."/>
            <person name="Detter J.C."/>
            <person name="Han C."/>
            <person name="Larimer F."/>
            <person name="Land M."/>
            <person name="Hauser L."/>
            <person name="Markowitz V."/>
            <person name="Cheng J.-F."/>
            <person name="Hugenholtz P."/>
            <person name="Woyke T."/>
            <person name="Wu D."/>
            <person name="Brambilla E."/>
            <person name="Klenk H.-P."/>
            <person name="Eisen J.A."/>
        </authorList>
    </citation>
    <scope>NUCLEOTIDE SEQUENCE</scope>
    <source>
        <strain evidence="2">DSM 6220</strain>
    </source>
</reference>
<keyword evidence="1" id="KW-0812">Transmembrane</keyword>
<evidence type="ECO:0000313" key="2">
    <source>
        <dbReference type="EMBL" id="AFC87514.1"/>
    </source>
</evidence>
<dbReference type="HOGENOM" id="CLU_3135959_0_0_6"/>
<keyword evidence="3" id="KW-1185">Reference proteome</keyword>
<keyword evidence="1" id="KW-0472">Membrane</keyword>
<evidence type="ECO:0000256" key="1">
    <source>
        <dbReference type="SAM" id="Phobius"/>
    </source>
</evidence>
<dbReference type="KEGG" id="fau:Fraau_3191"/>